<dbReference type="Proteomes" id="UP000321393">
    <property type="component" value="Unassembled WGS sequence"/>
</dbReference>
<dbReference type="SUPFAM" id="SSF55277">
    <property type="entry name" value="GYF domain"/>
    <property type="match status" value="1"/>
</dbReference>
<dbReference type="InterPro" id="IPR003169">
    <property type="entry name" value="GYF"/>
</dbReference>
<dbReference type="SUPFAM" id="SSF82199">
    <property type="entry name" value="SET domain"/>
    <property type="match status" value="1"/>
</dbReference>
<dbReference type="PROSITE" id="PS50829">
    <property type="entry name" value="GYF"/>
    <property type="match status" value="1"/>
</dbReference>
<keyword evidence="4 13" id="KW-0808">Transferase</keyword>
<dbReference type="Pfam" id="PF02213">
    <property type="entry name" value="GYF"/>
    <property type="match status" value="1"/>
</dbReference>
<dbReference type="InterPro" id="IPR046341">
    <property type="entry name" value="SET_dom_sf"/>
</dbReference>
<gene>
    <name evidence="13" type="ORF">E5676_scaffold807G00100</name>
    <name evidence="12" type="ORF">E6C27_scaffold422G00140</name>
</gene>
<dbReference type="SMART" id="SM00317">
    <property type="entry name" value="SET"/>
    <property type="match status" value="1"/>
</dbReference>
<feature type="compositionally biased region" description="Polar residues" evidence="9">
    <location>
        <begin position="1263"/>
        <end position="1275"/>
    </location>
</feature>
<evidence type="ECO:0000259" key="10">
    <source>
        <dbReference type="PROSITE" id="PS50280"/>
    </source>
</evidence>
<evidence type="ECO:0000256" key="6">
    <source>
        <dbReference type="ARBA" id="ARBA00022853"/>
    </source>
</evidence>
<dbReference type="Gene3D" id="3.30.1490.40">
    <property type="match status" value="2"/>
</dbReference>
<evidence type="ECO:0000256" key="2">
    <source>
        <dbReference type="ARBA" id="ARBA00012182"/>
    </source>
</evidence>
<feature type="domain" description="GYF" evidence="11">
    <location>
        <begin position="687"/>
        <end position="734"/>
    </location>
</feature>
<evidence type="ECO:0000256" key="4">
    <source>
        <dbReference type="ARBA" id="ARBA00022679"/>
    </source>
</evidence>
<organism evidence="13 15">
    <name type="scientific">Cucumis melo var. makuwa</name>
    <name type="common">Oriental melon</name>
    <dbReference type="NCBI Taxonomy" id="1194695"/>
    <lineage>
        <taxon>Eukaryota</taxon>
        <taxon>Viridiplantae</taxon>
        <taxon>Streptophyta</taxon>
        <taxon>Embryophyta</taxon>
        <taxon>Tracheophyta</taxon>
        <taxon>Spermatophyta</taxon>
        <taxon>Magnoliopsida</taxon>
        <taxon>eudicotyledons</taxon>
        <taxon>Gunneridae</taxon>
        <taxon>Pentapetalae</taxon>
        <taxon>rosids</taxon>
        <taxon>fabids</taxon>
        <taxon>Cucurbitales</taxon>
        <taxon>Cucurbitaceae</taxon>
        <taxon>Benincaseae</taxon>
        <taxon>Cucumis</taxon>
    </lineage>
</organism>
<evidence type="ECO:0000313" key="12">
    <source>
        <dbReference type="EMBL" id="KAA0045401.1"/>
    </source>
</evidence>
<protein>
    <recommendedName>
        <fullName evidence="2">[histone H3]-lysine(4) N-trimethyltransferase</fullName>
        <ecNumber evidence="2">2.1.1.354</ecNumber>
    </recommendedName>
</protein>
<accession>A0A5D3CLP3</accession>
<dbReference type="Proteomes" id="UP000321947">
    <property type="component" value="Unassembled WGS sequence"/>
</dbReference>
<dbReference type="PANTHER" id="PTHR45814:SF2">
    <property type="entry name" value="HISTONE-LYSINE N-METHYLTRANSFERASE SETD1"/>
    <property type="match status" value="1"/>
</dbReference>
<dbReference type="EMBL" id="SSTD01010832">
    <property type="protein sequence ID" value="TYK11336.1"/>
    <property type="molecule type" value="Genomic_DNA"/>
</dbReference>
<dbReference type="GO" id="GO:0048188">
    <property type="term" value="C:Set1C/COMPASS complex"/>
    <property type="evidence" value="ECO:0007669"/>
    <property type="project" value="TreeGrafter"/>
</dbReference>
<keyword evidence="5" id="KW-0949">S-adenosyl-L-methionine</keyword>
<keyword evidence="6" id="KW-0156">Chromatin regulator</keyword>
<dbReference type="InterPro" id="IPR044570">
    <property type="entry name" value="Set1-like"/>
</dbReference>
<evidence type="ECO:0000313" key="13">
    <source>
        <dbReference type="EMBL" id="TYK11336.1"/>
    </source>
</evidence>
<evidence type="ECO:0000259" key="11">
    <source>
        <dbReference type="PROSITE" id="PS50829"/>
    </source>
</evidence>
<dbReference type="STRING" id="1194695.A0A5D3CLP3"/>
<evidence type="ECO:0000256" key="8">
    <source>
        <dbReference type="ARBA" id="ARBA00047571"/>
    </source>
</evidence>
<dbReference type="PROSITE" id="PS50280">
    <property type="entry name" value="SET"/>
    <property type="match status" value="1"/>
</dbReference>
<comment type="caution">
    <text evidence="13">The sequence shown here is derived from an EMBL/GenBank/DDBJ whole genome shotgun (WGS) entry which is preliminary data.</text>
</comment>
<dbReference type="Gene3D" id="2.170.270.10">
    <property type="entry name" value="SET domain"/>
    <property type="match status" value="1"/>
</dbReference>
<evidence type="ECO:0000256" key="7">
    <source>
        <dbReference type="ARBA" id="ARBA00023242"/>
    </source>
</evidence>
<comment type="catalytic activity">
    <reaction evidence="8">
        <text>L-lysyl(4)-[histone H3] + 3 S-adenosyl-L-methionine = N(6),N(6),N(6)-trimethyl-L-lysyl(4)-[histone H3] + 3 S-adenosyl-L-homocysteine + 3 H(+)</text>
        <dbReference type="Rhea" id="RHEA:60260"/>
        <dbReference type="Rhea" id="RHEA-COMP:15537"/>
        <dbReference type="Rhea" id="RHEA-COMP:15547"/>
        <dbReference type="ChEBI" id="CHEBI:15378"/>
        <dbReference type="ChEBI" id="CHEBI:29969"/>
        <dbReference type="ChEBI" id="CHEBI:57856"/>
        <dbReference type="ChEBI" id="CHEBI:59789"/>
        <dbReference type="ChEBI" id="CHEBI:61961"/>
        <dbReference type="EC" id="2.1.1.354"/>
    </reaction>
</comment>
<feature type="region of interest" description="Disordered" evidence="9">
    <location>
        <begin position="1258"/>
        <end position="1282"/>
    </location>
</feature>
<dbReference type="GO" id="GO:0032259">
    <property type="term" value="P:methylation"/>
    <property type="evidence" value="ECO:0007669"/>
    <property type="project" value="UniProtKB-KW"/>
</dbReference>
<evidence type="ECO:0000256" key="3">
    <source>
        <dbReference type="ARBA" id="ARBA00022603"/>
    </source>
</evidence>
<dbReference type="InterPro" id="IPR035445">
    <property type="entry name" value="GYF-like_dom_sf"/>
</dbReference>
<dbReference type="PANTHER" id="PTHR45814">
    <property type="entry name" value="HISTONE-LYSINE N-METHYLTRANSFERASE SETD1"/>
    <property type="match status" value="1"/>
</dbReference>
<dbReference type="Pfam" id="PF00856">
    <property type="entry name" value="SET"/>
    <property type="match status" value="1"/>
</dbReference>
<feature type="domain" description="SET" evidence="10">
    <location>
        <begin position="1539"/>
        <end position="1676"/>
    </location>
</feature>
<evidence type="ECO:0000256" key="5">
    <source>
        <dbReference type="ARBA" id="ARBA00022691"/>
    </source>
</evidence>
<sequence>MLHPFDSERWDLDHRPPPSTAPYRLHAVSLTIFPLPINDDNTKTALDKIEKKFFTCEFDRNNKGMVIHISETHQIKSYTLLREEIIVVWLIDSLEEESKVSDDDSKLVKIVWSSRRIGRAALEAYGSSGGILLMWKEDLIWVIDSIQGVETNLVGASGLYGLCSECCCIGGDFNVSLRSPSMRLILWKAKNAEVPCLILLSRSKEFGSRSVKFSGFVRGGELKLISEMGFSLPSLILSFVIGLNWRGLSSQDYSSLETHFSEKEIREAVFDLGCLKSLDCDGATKLMLVSFPKKEVVHVSGFRPVRLITSLYKGHSSRDPLAPYLFTIVGDALSRLIHYYDALLFSSWVDGNLEALVEGINLDSADLDSYANSLGCMVDTLPYDYLGFSIGGARNRKEAWNSLEERFSLPCYLFSLSQASVGVINRMEKMVRGFVWTGGSTKSAAHLVKWDTTSRSICYWDWFLLAKEQCSSHQMAVEILCRDGASISSRCIDIDEKNGSYSSVDMSFQLNGTSPDVPECCSSEGSSFQDKGFSGYSLPTCVSGWMYVNEQGQMCGPYIQEQLHEGLSTGFLPDELLVYPVFNGALTNPVPLKYFKQFPDHIATGFAYLNVDISNVGINGTHSDTCKIDLAMHRQEGSVEYGNPRTLCHDSQSGPLSLGYENGGCKQASNSELFCLTTSNLPSSVEGSYWLIMDHTGRKHGPYSLLQLYSWHQHGYLKDSVMIYHVESKFKPFTLFSAVNAWKAAIPPPLFSSDLKTNESCSLLKFISETSEGVSSQLHAGIMKAARKVVLDEIVGNIIGDFITVKKSERQIKVEQTNQTMKVCSLDSRMSEVTRGGDFPADSMPETRGFFSVPEKVSTDVVPVQSVKLVGSIDNFRETHAVICRMLFDYSLQVVWNAVSYDTVAEYSSRWRRRRFWSYRPHYSLASSGYRDRVKKIEKTPAEAALPRKESSLHGVSSVSVSKFKGAQTENYARSAVISLSVPVGHKSSRPTSHSGCERPKGDLKWMVEYLEKELHSSAKVSMAEYIRDILEEEVISSCNTSTDVKLDKVALDVSIQCSSINNYSNSFGELQCDSDDTRGGRNSGQLKLAPLPEVNLSNDTALNSVANSLYGVFKEICTNEGCAFNEDCNELLAPGLEENPTFLIPSPACKFRPSSSNKCYPKIEGYIMLAICRQKLHDAVLKEWTSSYKDDLLHQFISSWIASKKHCNPNGIVEGACDGGEASKVPDKLREGSERFLESSLVTGNYTYYRKKSSKKKLGSSDCTTEGSPVVRNQPSEKSKKENVSVAVCEATDSEIASMTLKCIAKNKRKRDLSIKATCKQTCGEVTLSSSHSSGKTICGTKKLKFSPLVKDDNAKKDSVKHGKGRMIGSPLMIKNVDHVMNKCDRGVGAQEKLSANVSKIKRKQKVDEASLPCNKVLSVADDFSKQAASKKVVAQKKKSDKSRKLNISIMSDGCARSSINGWDWRRWTLKASPAERARNRGFQYFYSDPIGPDVSTSHLSNGKGLSARTNRVKLRNLLAAADGADLLKASQLKARKKRLRFQRSKIHDWGLVALEPIEAEDFVIEYVGELIRPRISDIRERQYEKMGIGSSYLFRLDDGYVVDATKRGGVARFINHSCEVSGITKLGKFVHFPGILFLGFLNDIVTKWHISGNVFRCKTNFQLLDGERMRNDATSALGKKQEKQVISRRNYNRNKYFDLVETKDISFHKEIRYMSKVQNLQFLILNIAIALVAAKSVHL</sequence>
<proteinExistence type="predicted"/>
<dbReference type="GO" id="GO:0140999">
    <property type="term" value="F:histone H3K4 trimethyltransferase activity"/>
    <property type="evidence" value="ECO:0007669"/>
    <property type="project" value="UniProtKB-EC"/>
</dbReference>
<evidence type="ECO:0000256" key="9">
    <source>
        <dbReference type="SAM" id="MobiDB-lite"/>
    </source>
</evidence>
<reference evidence="14 15" key="1">
    <citation type="submission" date="2019-08" db="EMBL/GenBank/DDBJ databases">
        <title>Draft genome sequences of two oriental melons (Cucumis melo L. var makuwa).</title>
        <authorList>
            <person name="Kwon S.-Y."/>
        </authorList>
    </citation>
    <scope>NUCLEOTIDE SEQUENCE [LARGE SCALE GENOMIC DNA]</scope>
    <source>
        <strain evidence="15">cv. Chang Bougi</strain>
        <strain evidence="14">cv. SW 3</strain>
        <tissue evidence="13">Leaf</tissue>
    </source>
</reference>
<name>A0A5D3CLP3_CUCMM</name>
<dbReference type="EC" id="2.1.1.354" evidence="2"/>
<keyword evidence="7" id="KW-0539">Nucleus</keyword>
<evidence type="ECO:0000256" key="1">
    <source>
        <dbReference type="ARBA" id="ARBA00004123"/>
    </source>
</evidence>
<evidence type="ECO:0000313" key="15">
    <source>
        <dbReference type="Proteomes" id="UP000321947"/>
    </source>
</evidence>
<dbReference type="InterPro" id="IPR001214">
    <property type="entry name" value="SET_dom"/>
</dbReference>
<dbReference type="OrthoDB" id="308383at2759"/>
<evidence type="ECO:0000313" key="14">
    <source>
        <dbReference type="Proteomes" id="UP000321393"/>
    </source>
</evidence>
<keyword evidence="3 13" id="KW-0489">Methyltransferase</keyword>
<dbReference type="EMBL" id="SSTE01014560">
    <property type="protein sequence ID" value="KAA0045401.1"/>
    <property type="molecule type" value="Genomic_DNA"/>
</dbReference>
<comment type="subcellular location">
    <subcellularLocation>
        <location evidence="1">Nucleus</location>
    </subcellularLocation>
</comment>